<dbReference type="GO" id="GO:0051536">
    <property type="term" value="F:iron-sulfur cluster binding"/>
    <property type="evidence" value="ECO:0007669"/>
    <property type="project" value="UniProtKB-KW"/>
</dbReference>
<evidence type="ECO:0000256" key="6">
    <source>
        <dbReference type="ARBA" id="ARBA00022723"/>
    </source>
</evidence>
<feature type="domain" description="Aminotransferase class V" evidence="12">
    <location>
        <begin position="4"/>
        <end position="362"/>
    </location>
</feature>
<evidence type="ECO:0000256" key="4">
    <source>
        <dbReference type="ARBA" id="ARBA00012239"/>
    </source>
</evidence>
<organism evidence="13 14">
    <name type="scientific">Paracidobacterium acidisoli</name>
    <dbReference type="NCBI Taxonomy" id="2303751"/>
    <lineage>
        <taxon>Bacteria</taxon>
        <taxon>Pseudomonadati</taxon>
        <taxon>Acidobacteriota</taxon>
        <taxon>Terriglobia</taxon>
        <taxon>Terriglobales</taxon>
        <taxon>Acidobacteriaceae</taxon>
        <taxon>Paracidobacterium</taxon>
    </lineage>
</organism>
<dbReference type="SUPFAM" id="SSF53383">
    <property type="entry name" value="PLP-dependent transferases"/>
    <property type="match status" value="1"/>
</dbReference>
<evidence type="ECO:0000256" key="8">
    <source>
        <dbReference type="ARBA" id="ARBA00023004"/>
    </source>
</evidence>
<gene>
    <name evidence="13" type="ORF">D0Y96_03420</name>
</gene>
<dbReference type="Gene3D" id="1.10.260.50">
    <property type="match status" value="1"/>
</dbReference>
<keyword evidence="7" id="KW-0663">Pyridoxal phosphate</keyword>
<dbReference type="GO" id="GO:0046872">
    <property type="term" value="F:metal ion binding"/>
    <property type="evidence" value="ECO:0007669"/>
    <property type="project" value="UniProtKB-KW"/>
</dbReference>
<dbReference type="RefSeq" id="WP_117297904.1">
    <property type="nucleotide sequence ID" value="NZ_QVQT02000001.1"/>
</dbReference>
<protein>
    <recommendedName>
        <fullName evidence="4">cysteine desulfurase</fullName>
        <ecNumber evidence="4">2.8.1.7</ecNumber>
    </recommendedName>
</protein>
<dbReference type="PIRSF" id="PIRSF005572">
    <property type="entry name" value="NifS"/>
    <property type="match status" value="1"/>
</dbReference>
<dbReference type="Gene3D" id="3.40.640.10">
    <property type="entry name" value="Type I PLP-dependent aspartate aminotransferase-like (Major domain)"/>
    <property type="match status" value="1"/>
</dbReference>
<comment type="cofactor">
    <cofactor evidence="1 11">
        <name>pyridoxal 5'-phosphate</name>
        <dbReference type="ChEBI" id="CHEBI:597326"/>
    </cofactor>
</comment>
<evidence type="ECO:0000256" key="9">
    <source>
        <dbReference type="ARBA" id="ARBA00023014"/>
    </source>
</evidence>
<dbReference type="InterPro" id="IPR015424">
    <property type="entry name" value="PyrdxlP-dep_Trfase"/>
</dbReference>
<dbReference type="PROSITE" id="PS00595">
    <property type="entry name" value="AA_TRANSFER_CLASS_5"/>
    <property type="match status" value="1"/>
</dbReference>
<sequence>MRRIYMDANATTPLLPEVLDAMRPYFIDSFGNASSIHQHGQHARAAVEHAREQVAALLNCRPAEIVFTSCATESDNMAIFGVLKPGDHLITSSIEHHAILHAAEKAEERGVEVTFLPVSPDGVVDPYDVYRALKPRTKLISIMMANNETGVIQPVEHIGKIAAEAEVYFHTDAVQAAGKIPVDVKAMGCHLLSISGHKMHAPQGTGILYIRRGTRLEPLLFGGSHERQRRAGTENVAGIVGLGKAAEIALEGLGNGSMERVATLRDRLEAGVLARVAESGVNGGAQPRVPNTTNLYFDRLEGEALVIALDLKGLATSGGSACASGATEPSHVLSAMGLPAARARASLRFSLMKQTTEADIDYALEVIPGVVNHLRELSPVNAGTLG</sequence>
<keyword evidence="5" id="KW-0808">Transferase</keyword>
<dbReference type="PANTHER" id="PTHR11601:SF34">
    <property type="entry name" value="CYSTEINE DESULFURASE"/>
    <property type="match status" value="1"/>
</dbReference>
<dbReference type="InterPro" id="IPR016454">
    <property type="entry name" value="Cysteine_dSase"/>
</dbReference>
<reference evidence="13 14" key="1">
    <citation type="submission" date="2018-08" db="EMBL/GenBank/DDBJ databases">
        <title>Acidipila sp. 4G-K13, an acidobacterium isolated from forest soil.</title>
        <authorList>
            <person name="Gao Z.-H."/>
            <person name="Qiu L.-H."/>
        </authorList>
    </citation>
    <scope>NUCLEOTIDE SEQUENCE [LARGE SCALE GENOMIC DNA]</scope>
    <source>
        <strain evidence="13 14">4G-K13</strain>
    </source>
</reference>
<dbReference type="PANTHER" id="PTHR11601">
    <property type="entry name" value="CYSTEINE DESULFURYLASE FAMILY MEMBER"/>
    <property type="match status" value="1"/>
</dbReference>
<comment type="caution">
    <text evidence="13">The sequence shown here is derived from an EMBL/GenBank/DDBJ whole genome shotgun (WGS) entry which is preliminary data.</text>
</comment>
<dbReference type="InterPro" id="IPR015422">
    <property type="entry name" value="PyrdxlP-dep_Trfase_small"/>
</dbReference>
<evidence type="ECO:0000256" key="1">
    <source>
        <dbReference type="ARBA" id="ARBA00001933"/>
    </source>
</evidence>
<keyword evidence="8" id="KW-0408">Iron</keyword>
<dbReference type="AlphaFoldDB" id="A0A372IUI6"/>
<comment type="similarity">
    <text evidence="3">Belongs to the class-V pyridoxal-phosphate-dependent aminotransferase family. NifS/IscS subfamily.</text>
</comment>
<comment type="function">
    <text evidence="2">Catalyzes the removal of elemental sulfur atoms from cysteine to produce alanine. Seems to participate in the biosynthesis of the nitrogenase metalloclusters by providing the inorganic sulfur required for the Fe-S core formation.</text>
</comment>
<keyword evidence="14" id="KW-1185">Reference proteome</keyword>
<dbReference type="Gene3D" id="3.90.1150.10">
    <property type="entry name" value="Aspartate Aminotransferase, domain 1"/>
    <property type="match status" value="1"/>
</dbReference>
<dbReference type="FunFam" id="3.40.640.10:FF:000084">
    <property type="entry name" value="IscS-like cysteine desulfurase"/>
    <property type="match status" value="1"/>
</dbReference>
<keyword evidence="6" id="KW-0479">Metal-binding</keyword>
<keyword evidence="9" id="KW-0411">Iron-sulfur</keyword>
<comment type="catalytic activity">
    <reaction evidence="10">
        <text>(sulfur carrier)-H + L-cysteine = (sulfur carrier)-SH + L-alanine</text>
        <dbReference type="Rhea" id="RHEA:43892"/>
        <dbReference type="Rhea" id="RHEA-COMP:14737"/>
        <dbReference type="Rhea" id="RHEA-COMP:14739"/>
        <dbReference type="ChEBI" id="CHEBI:29917"/>
        <dbReference type="ChEBI" id="CHEBI:35235"/>
        <dbReference type="ChEBI" id="CHEBI:57972"/>
        <dbReference type="ChEBI" id="CHEBI:64428"/>
        <dbReference type="EC" id="2.8.1.7"/>
    </reaction>
</comment>
<dbReference type="InterPro" id="IPR000192">
    <property type="entry name" value="Aminotrans_V_dom"/>
</dbReference>
<dbReference type="EMBL" id="QVQT01000001">
    <property type="protein sequence ID" value="RFU18607.1"/>
    <property type="molecule type" value="Genomic_DNA"/>
</dbReference>
<evidence type="ECO:0000256" key="11">
    <source>
        <dbReference type="RuleBase" id="RU004504"/>
    </source>
</evidence>
<evidence type="ECO:0000256" key="3">
    <source>
        <dbReference type="ARBA" id="ARBA00006490"/>
    </source>
</evidence>
<evidence type="ECO:0000256" key="7">
    <source>
        <dbReference type="ARBA" id="ARBA00022898"/>
    </source>
</evidence>
<dbReference type="GO" id="GO:0031071">
    <property type="term" value="F:cysteine desulfurase activity"/>
    <property type="evidence" value="ECO:0007669"/>
    <property type="project" value="UniProtKB-EC"/>
</dbReference>
<dbReference type="Pfam" id="PF00266">
    <property type="entry name" value="Aminotran_5"/>
    <property type="match status" value="1"/>
</dbReference>
<dbReference type="Proteomes" id="UP000264702">
    <property type="component" value="Unassembled WGS sequence"/>
</dbReference>
<dbReference type="EC" id="2.8.1.7" evidence="4"/>
<dbReference type="InterPro" id="IPR015421">
    <property type="entry name" value="PyrdxlP-dep_Trfase_major"/>
</dbReference>
<dbReference type="OrthoDB" id="9808002at2"/>
<evidence type="ECO:0000256" key="10">
    <source>
        <dbReference type="ARBA" id="ARBA00050776"/>
    </source>
</evidence>
<evidence type="ECO:0000313" key="14">
    <source>
        <dbReference type="Proteomes" id="UP000264702"/>
    </source>
</evidence>
<evidence type="ECO:0000256" key="2">
    <source>
        <dbReference type="ARBA" id="ARBA00003120"/>
    </source>
</evidence>
<accession>A0A372IUI6</accession>
<name>A0A372IUI6_9BACT</name>
<evidence type="ECO:0000256" key="5">
    <source>
        <dbReference type="ARBA" id="ARBA00022679"/>
    </source>
</evidence>
<proteinExistence type="inferred from homology"/>
<dbReference type="InterPro" id="IPR020578">
    <property type="entry name" value="Aminotrans_V_PyrdxlP_BS"/>
</dbReference>
<evidence type="ECO:0000259" key="12">
    <source>
        <dbReference type="Pfam" id="PF00266"/>
    </source>
</evidence>
<evidence type="ECO:0000313" key="13">
    <source>
        <dbReference type="EMBL" id="RFU18607.1"/>
    </source>
</evidence>